<evidence type="ECO:0000313" key="3">
    <source>
        <dbReference type="Proteomes" id="UP001295740"/>
    </source>
</evidence>
<dbReference type="EMBL" id="CAUWAG010000018">
    <property type="protein sequence ID" value="CAJ2510877.1"/>
    <property type="molecule type" value="Genomic_DNA"/>
</dbReference>
<accession>A0AAI8YKR0</accession>
<organism evidence="2 3">
    <name type="scientific">Anthostomella pinea</name>
    <dbReference type="NCBI Taxonomy" id="933095"/>
    <lineage>
        <taxon>Eukaryota</taxon>
        <taxon>Fungi</taxon>
        <taxon>Dikarya</taxon>
        <taxon>Ascomycota</taxon>
        <taxon>Pezizomycotina</taxon>
        <taxon>Sordariomycetes</taxon>
        <taxon>Xylariomycetidae</taxon>
        <taxon>Xylariales</taxon>
        <taxon>Xylariaceae</taxon>
        <taxon>Anthostomella</taxon>
    </lineage>
</organism>
<dbReference type="Proteomes" id="UP001295740">
    <property type="component" value="Unassembled WGS sequence"/>
</dbReference>
<reference evidence="2" key="1">
    <citation type="submission" date="2023-10" db="EMBL/GenBank/DDBJ databases">
        <authorList>
            <person name="Hackl T."/>
        </authorList>
    </citation>
    <scope>NUCLEOTIDE SEQUENCE</scope>
</reference>
<dbReference type="InterPro" id="IPR011009">
    <property type="entry name" value="Kinase-like_dom_sf"/>
</dbReference>
<comment type="caution">
    <text evidence="2">The sequence shown here is derived from an EMBL/GenBank/DDBJ whole genome shotgun (WGS) entry which is preliminary data.</text>
</comment>
<dbReference type="AlphaFoldDB" id="A0AAI8YKR0"/>
<dbReference type="InterPro" id="IPR002575">
    <property type="entry name" value="Aminoglycoside_PTrfase"/>
</dbReference>
<feature type="domain" description="Aminoglycoside phosphotransferase" evidence="1">
    <location>
        <begin position="76"/>
        <end position="221"/>
    </location>
</feature>
<name>A0AAI8YKR0_9PEZI</name>
<dbReference type="Gene3D" id="3.90.1200.10">
    <property type="match status" value="1"/>
</dbReference>
<sequence>MASEQVQYDADDEISCFFKKTSVDQAECDRLAKDFVGGDITPVFRLRSLALESKTSELARDVYGNLAPEVSFKQQLGEAVDGKEPLLVYVMTRLKGMSHLDFILEDGFPKNSPENFARRQTLMKDVARFIALAWKSPQPIDPTQRNELHDTYQKELQQLLGALPPRFRNVVQHSLDMLPEIFRPPMVLLHKDFGDCNIFVDEACHLVGVVDWAEAEVGPFGTNLHSLQGLMSNLHLSKGWIRYEDYDALVATFWETFSTEVGGLDAGDLWVIQAASVVGLLRSRGFTSRLANMPEPQPINDDASGRYNMMILDGLLLNRATRFEGLGLFEADPSV</sequence>
<evidence type="ECO:0000259" key="1">
    <source>
        <dbReference type="Pfam" id="PF01636"/>
    </source>
</evidence>
<dbReference type="SUPFAM" id="SSF56112">
    <property type="entry name" value="Protein kinase-like (PK-like)"/>
    <property type="match status" value="1"/>
</dbReference>
<evidence type="ECO:0000313" key="2">
    <source>
        <dbReference type="EMBL" id="CAJ2510877.1"/>
    </source>
</evidence>
<gene>
    <name evidence="2" type="ORF">KHLLAP_LOCUS11345</name>
</gene>
<keyword evidence="3" id="KW-1185">Reference proteome</keyword>
<protein>
    <submittedName>
        <fullName evidence="2">Uu.00g065020.m01.CDS01</fullName>
    </submittedName>
</protein>
<proteinExistence type="predicted"/>
<dbReference type="Pfam" id="PF01636">
    <property type="entry name" value="APH"/>
    <property type="match status" value="1"/>
</dbReference>